<dbReference type="OrthoDB" id="312042at2759"/>
<dbReference type="InterPro" id="IPR000595">
    <property type="entry name" value="cNMP-bd_dom"/>
</dbReference>
<protein>
    <submittedName>
        <fullName evidence="3">Cyclic nucleotide-binding domain containing protein</fullName>
    </submittedName>
</protein>
<evidence type="ECO:0000313" key="4">
    <source>
        <dbReference type="Proteomes" id="UP000039865"/>
    </source>
</evidence>
<feature type="compositionally biased region" description="Polar residues" evidence="1">
    <location>
        <begin position="294"/>
        <end position="307"/>
    </location>
</feature>
<feature type="domain" description="Cyclic nucleotide-binding" evidence="2">
    <location>
        <begin position="82"/>
        <end position="195"/>
    </location>
</feature>
<evidence type="ECO:0000313" key="3">
    <source>
        <dbReference type="EMBL" id="CDW71179.1"/>
    </source>
</evidence>
<dbReference type="EMBL" id="CCKQ01000109">
    <property type="protein sequence ID" value="CDW71179.1"/>
    <property type="molecule type" value="Genomic_DNA"/>
</dbReference>
<dbReference type="AlphaFoldDB" id="A0A077ZNY6"/>
<dbReference type="Proteomes" id="UP000039865">
    <property type="component" value="Unassembled WGS sequence"/>
</dbReference>
<dbReference type="Pfam" id="PF00027">
    <property type="entry name" value="cNMP_binding"/>
    <property type="match status" value="1"/>
</dbReference>
<feature type="compositionally biased region" description="Polar residues" evidence="1">
    <location>
        <begin position="730"/>
        <end position="741"/>
    </location>
</feature>
<gene>
    <name evidence="3" type="primary">Contig15838.g16880</name>
    <name evidence="3" type="ORF">STYLEM_118</name>
</gene>
<dbReference type="Gene3D" id="2.60.120.10">
    <property type="entry name" value="Jelly Rolls"/>
    <property type="match status" value="2"/>
</dbReference>
<dbReference type="SUPFAM" id="SSF51206">
    <property type="entry name" value="cAMP-binding domain-like"/>
    <property type="match status" value="2"/>
</dbReference>
<feature type="compositionally biased region" description="Basic and acidic residues" evidence="1">
    <location>
        <begin position="460"/>
        <end position="478"/>
    </location>
</feature>
<feature type="region of interest" description="Disordered" evidence="1">
    <location>
        <begin position="283"/>
        <end position="307"/>
    </location>
</feature>
<dbReference type="PRINTS" id="PR00103">
    <property type="entry name" value="CAMPKINASE"/>
</dbReference>
<dbReference type="CDD" id="cd00038">
    <property type="entry name" value="CAP_ED"/>
    <property type="match status" value="2"/>
</dbReference>
<name>A0A077ZNY6_STYLE</name>
<proteinExistence type="predicted"/>
<dbReference type="PANTHER" id="PTHR23011:SF28">
    <property type="entry name" value="CYCLIC NUCLEOTIDE-BINDING DOMAIN CONTAINING PROTEIN"/>
    <property type="match status" value="1"/>
</dbReference>
<evidence type="ECO:0000256" key="1">
    <source>
        <dbReference type="SAM" id="MobiDB-lite"/>
    </source>
</evidence>
<organism evidence="3 4">
    <name type="scientific">Stylonychia lemnae</name>
    <name type="common">Ciliate</name>
    <dbReference type="NCBI Taxonomy" id="5949"/>
    <lineage>
        <taxon>Eukaryota</taxon>
        <taxon>Sar</taxon>
        <taxon>Alveolata</taxon>
        <taxon>Ciliophora</taxon>
        <taxon>Intramacronucleata</taxon>
        <taxon>Spirotrichea</taxon>
        <taxon>Stichotrichia</taxon>
        <taxon>Sporadotrichida</taxon>
        <taxon>Oxytrichidae</taxon>
        <taxon>Stylonychinae</taxon>
        <taxon>Stylonychia</taxon>
    </lineage>
</organism>
<dbReference type="PANTHER" id="PTHR23011">
    <property type="entry name" value="CYCLIC NUCLEOTIDE-BINDING DOMAIN CONTAINING PROTEIN"/>
    <property type="match status" value="1"/>
</dbReference>
<dbReference type="PROSITE" id="PS50042">
    <property type="entry name" value="CNMP_BINDING_3"/>
    <property type="match status" value="2"/>
</dbReference>
<dbReference type="InterPro" id="IPR014710">
    <property type="entry name" value="RmlC-like_jellyroll"/>
</dbReference>
<feature type="region of interest" description="Disordered" evidence="1">
    <location>
        <begin position="460"/>
        <end position="537"/>
    </location>
</feature>
<dbReference type="SMART" id="SM00100">
    <property type="entry name" value="cNMP"/>
    <property type="match status" value="2"/>
</dbReference>
<keyword evidence="4" id="KW-1185">Reference proteome</keyword>
<reference evidence="3 4" key="1">
    <citation type="submission" date="2014-06" db="EMBL/GenBank/DDBJ databases">
        <authorList>
            <person name="Swart Estienne"/>
        </authorList>
    </citation>
    <scope>NUCLEOTIDE SEQUENCE [LARGE SCALE GENOMIC DNA]</scope>
    <source>
        <strain evidence="3 4">130c</strain>
    </source>
</reference>
<accession>A0A077ZNY6</accession>
<dbReference type="InterPro" id="IPR018490">
    <property type="entry name" value="cNMP-bd_dom_sf"/>
</dbReference>
<sequence>MSDEEKQIDDYEDNLEFAHIDGSPDKPKISRTAHMKALQILISDKKERIKKILSKPATSRSPEELNEVASLLSNVDFLKHFKDKLLDLARYMTLETYLGKKTIVEQGSEGDKFYFILDGKVSIYIKSFNDMTGNEFFVTILFQIIQIQKHVVDLNPGAYFGELSLIYNAPRTATVTSLDRCDLVVISRFAYEKIIRDYHIDQMDKMITFYMNFPLFEDMNKELVFTIVTRSRYIKVSTKETVISQGDTPRMVYFIKSGKLKVVKEIKTYKNIGRGRILGSPTSMFQKQKDSPASLPNINGKNRTMFDNQDQNSALDTVQEETVYEGVQEQIQFLELDELDSGDVFCHNNVIDKKPMDHSIISVLPSELYSLPANDFLLLCKDLLSDFRRYNKPYPTSTQIKHMFNQEKRWAQYKDYLIKQIQINKKLGKASFDYILRQNDIKLPKPIQFIPEPKIKVQEGKRKITKEDLHKRFMKNSDSEESDEGDHGDQNDKQEKESSRKKGNVIKSHGTSTPASSEEQRRIIRDPTAIRGIDASEENDRRKFKMMGLSAQSLFMADQRKKKLDSKINEFNKLTKQMKTQYNSTQQLQRVSQSNLHNQNQTMRKSIKNSFSQSSLGFAGSNNNDKGKLMNIKQRNPFQTKERKSVRGLVVSQAFPTLDEIKHVVNSFNFLQTNEKKALNNNMQSSLQFSPALIDSYNKYAPSLKKLKIKKVEKSPKKLPRLQPNEELSRNPSMQQPADQD</sequence>
<feature type="compositionally biased region" description="Basic and acidic residues" evidence="1">
    <location>
        <begin position="485"/>
        <end position="500"/>
    </location>
</feature>
<dbReference type="InterPro" id="IPR018488">
    <property type="entry name" value="cNMP-bd_CS"/>
</dbReference>
<dbReference type="InParanoid" id="A0A077ZNY6"/>
<dbReference type="PROSITE" id="PS00889">
    <property type="entry name" value="CNMP_BINDING_2"/>
    <property type="match status" value="1"/>
</dbReference>
<feature type="region of interest" description="Disordered" evidence="1">
    <location>
        <begin position="711"/>
        <end position="741"/>
    </location>
</feature>
<feature type="domain" description="Cyclic nucleotide-binding" evidence="2">
    <location>
        <begin position="215"/>
        <end position="292"/>
    </location>
</feature>
<evidence type="ECO:0000259" key="2">
    <source>
        <dbReference type="PROSITE" id="PS50042"/>
    </source>
</evidence>